<dbReference type="Proteomes" id="UP001314796">
    <property type="component" value="Unassembled WGS sequence"/>
</dbReference>
<dbReference type="PANTHER" id="PTHR37299:SF1">
    <property type="entry name" value="STAGE 0 SPORULATION PROTEIN A HOMOLOG"/>
    <property type="match status" value="1"/>
</dbReference>
<keyword evidence="6" id="KW-0238">DNA-binding</keyword>
<evidence type="ECO:0000256" key="3">
    <source>
        <dbReference type="PROSITE-ProRule" id="PRU00169"/>
    </source>
</evidence>
<dbReference type="GO" id="GO:0003677">
    <property type="term" value="F:DNA binding"/>
    <property type="evidence" value="ECO:0007669"/>
    <property type="project" value="UniProtKB-KW"/>
</dbReference>
<keyword evidence="7" id="KW-1185">Reference proteome</keyword>
<comment type="caution">
    <text evidence="6">The sequence shown here is derived from an EMBL/GenBank/DDBJ whole genome shotgun (WGS) entry which is preliminary data.</text>
</comment>
<proteinExistence type="predicted"/>
<evidence type="ECO:0000313" key="6">
    <source>
        <dbReference type="EMBL" id="MBM7615498.1"/>
    </source>
</evidence>
<dbReference type="EMBL" id="JAFBEE010000013">
    <property type="protein sequence ID" value="MBM7615498.1"/>
    <property type="molecule type" value="Genomic_DNA"/>
</dbReference>
<name>A0ABS2NRB8_9FIRM</name>
<evidence type="ECO:0000256" key="1">
    <source>
        <dbReference type="ARBA" id="ARBA00018672"/>
    </source>
</evidence>
<feature type="modified residue" description="4-aspartylphosphate" evidence="3">
    <location>
        <position position="55"/>
    </location>
</feature>
<dbReference type="RefSeq" id="WP_204402790.1">
    <property type="nucleotide sequence ID" value="NZ_JAFBEE010000013.1"/>
</dbReference>
<dbReference type="InterPro" id="IPR007492">
    <property type="entry name" value="LytTR_DNA-bd_dom"/>
</dbReference>
<dbReference type="PROSITE" id="PS50930">
    <property type="entry name" value="HTH_LYTTR"/>
    <property type="match status" value="1"/>
</dbReference>
<accession>A0ABS2NRB8</accession>
<dbReference type="PROSITE" id="PS50110">
    <property type="entry name" value="RESPONSE_REGULATORY"/>
    <property type="match status" value="1"/>
</dbReference>
<dbReference type="SMART" id="SM00448">
    <property type="entry name" value="REC"/>
    <property type="match status" value="1"/>
</dbReference>
<dbReference type="Gene3D" id="3.40.50.2300">
    <property type="match status" value="1"/>
</dbReference>
<organism evidence="6 7">
    <name type="scientific">Alkaliphilus hydrothermalis</name>
    <dbReference type="NCBI Taxonomy" id="1482730"/>
    <lineage>
        <taxon>Bacteria</taxon>
        <taxon>Bacillati</taxon>
        <taxon>Bacillota</taxon>
        <taxon>Clostridia</taxon>
        <taxon>Peptostreptococcales</taxon>
        <taxon>Natronincolaceae</taxon>
        <taxon>Alkaliphilus</taxon>
    </lineage>
</organism>
<feature type="domain" description="HTH LytTR-type" evidence="5">
    <location>
        <begin position="134"/>
        <end position="234"/>
    </location>
</feature>
<evidence type="ECO:0000256" key="2">
    <source>
        <dbReference type="ARBA" id="ARBA00024867"/>
    </source>
</evidence>
<dbReference type="InterPro" id="IPR001789">
    <property type="entry name" value="Sig_transdc_resp-reg_receiver"/>
</dbReference>
<feature type="domain" description="Response regulatory" evidence="4">
    <location>
        <begin position="3"/>
        <end position="118"/>
    </location>
</feature>
<evidence type="ECO:0000259" key="4">
    <source>
        <dbReference type="PROSITE" id="PS50110"/>
    </source>
</evidence>
<keyword evidence="3" id="KW-0597">Phosphoprotein</keyword>
<dbReference type="InterPro" id="IPR011006">
    <property type="entry name" value="CheY-like_superfamily"/>
</dbReference>
<dbReference type="SMART" id="SM00850">
    <property type="entry name" value="LytTR"/>
    <property type="match status" value="1"/>
</dbReference>
<gene>
    <name evidence="6" type="ORF">JOC73_002068</name>
</gene>
<dbReference type="Gene3D" id="2.40.50.1020">
    <property type="entry name" value="LytTr DNA-binding domain"/>
    <property type="match status" value="1"/>
</dbReference>
<dbReference type="Pfam" id="PF04397">
    <property type="entry name" value="LytTR"/>
    <property type="match status" value="1"/>
</dbReference>
<dbReference type="Pfam" id="PF00072">
    <property type="entry name" value="Response_reg"/>
    <property type="match status" value="1"/>
</dbReference>
<dbReference type="SUPFAM" id="SSF52172">
    <property type="entry name" value="CheY-like"/>
    <property type="match status" value="1"/>
</dbReference>
<dbReference type="PANTHER" id="PTHR37299">
    <property type="entry name" value="TRANSCRIPTIONAL REGULATOR-RELATED"/>
    <property type="match status" value="1"/>
</dbReference>
<reference evidence="6 7" key="1">
    <citation type="submission" date="2021-01" db="EMBL/GenBank/DDBJ databases">
        <title>Genomic Encyclopedia of Type Strains, Phase IV (KMG-IV): sequencing the most valuable type-strain genomes for metagenomic binning, comparative biology and taxonomic classification.</title>
        <authorList>
            <person name="Goeker M."/>
        </authorList>
    </citation>
    <scope>NUCLEOTIDE SEQUENCE [LARGE SCALE GENOMIC DNA]</scope>
    <source>
        <strain evidence="6 7">DSM 25890</strain>
    </source>
</reference>
<dbReference type="InterPro" id="IPR046947">
    <property type="entry name" value="LytR-like"/>
</dbReference>
<protein>
    <recommendedName>
        <fullName evidence="1">Stage 0 sporulation protein A homolog</fullName>
    </recommendedName>
</protein>
<evidence type="ECO:0000259" key="5">
    <source>
        <dbReference type="PROSITE" id="PS50930"/>
    </source>
</evidence>
<evidence type="ECO:0000313" key="7">
    <source>
        <dbReference type="Proteomes" id="UP001314796"/>
    </source>
</evidence>
<comment type="function">
    <text evidence="2">May play the central regulatory role in sporulation. It may be an element of the effector pathway responsible for the activation of sporulation genes in response to nutritional stress. Spo0A may act in concert with spo0H (a sigma factor) to control the expression of some genes that are critical to the sporulation process.</text>
</comment>
<sequence length="235" mass="27745">MIRIAVCDDEQIQNDLIINFIESMNLSEVICKCFTSGEELCDKYGESKFDVIFLDIVMKGLNGIEVGKRIREIDDRVILVYLTGFADFALEAFELNSFHYLIKPITKNSFNNLFEKILVRLEEIRALENKNKVLSFKTKDCIFQVRYEEIYYLEKNGRKIILYTEDNAYDFYGSLKKLLLELPQDIFLQCHQGYAVNMTKVREMEVDEIQFIKIKNKVPVSRRYKCKVTDRLKTY</sequence>